<dbReference type="Proteomes" id="UP000515981">
    <property type="component" value="Chromosome"/>
</dbReference>
<dbReference type="EMBL" id="CP060633">
    <property type="protein sequence ID" value="QNM03001.1"/>
    <property type="molecule type" value="Genomic_DNA"/>
</dbReference>
<evidence type="ECO:0000313" key="2">
    <source>
        <dbReference type="Proteomes" id="UP000515981"/>
    </source>
</evidence>
<gene>
    <name evidence="1" type="ORF">H9Q77_02215</name>
</gene>
<evidence type="ECO:0000313" key="1">
    <source>
        <dbReference type="EMBL" id="QNM03001.1"/>
    </source>
</evidence>
<keyword evidence="2" id="KW-1185">Reference proteome</keyword>
<reference evidence="1 2" key="1">
    <citation type="submission" date="2020-08" db="EMBL/GenBank/DDBJ databases">
        <authorList>
            <person name="Liu C."/>
            <person name="Sun Q."/>
        </authorList>
    </citation>
    <scope>NUCLEOTIDE SEQUENCE [LARGE SCALE GENOMIC DNA]</scope>
    <source>
        <strain evidence="1 2">NSJ-8</strain>
    </source>
</reference>
<proteinExistence type="predicted"/>
<protein>
    <submittedName>
        <fullName evidence="1">Uncharacterized protein</fullName>
    </submittedName>
</protein>
<accession>A0A7G9FWR9</accession>
<dbReference type="KEGG" id="ssun:H9Q77_02215"/>
<dbReference type="RefSeq" id="WP_249326463.1">
    <property type="nucleotide sequence ID" value="NZ_CP060633.1"/>
</dbReference>
<organism evidence="1 2">
    <name type="scientific">Simiaoa sunii</name>
    <dbReference type="NCBI Taxonomy" id="2763672"/>
    <lineage>
        <taxon>Bacteria</taxon>
        <taxon>Bacillati</taxon>
        <taxon>Bacillota</taxon>
        <taxon>Clostridia</taxon>
        <taxon>Lachnospirales</taxon>
        <taxon>Lachnospiraceae</taxon>
        <taxon>Simiaoa</taxon>
    </lineage>
</organism>
<dbReference type="InterPro" id="IPR043743">
    <property type="entry name" value="DUF5688"/>
</dbReference>
<dbReference type="AlphaFoldDB" id="A0A7G9FWR9"/>
<sequence>MTYEEFKKALCRNVQNMETAQNKTIRLLERQMICSDPMAVHIMSVMNRHMYGRENILIREDMLCAMWSLKREEQIQYWPVRPLYERYRQEGWQSILPEISAGLEESDKKKDVSFTEESLSYAVCRGHMRIQPVNFERHRHTLENAIHRKIGDIALVLQLIICEGNPDNLTMQLSRNRIMTWERTEDQLIMEAFMNSSRKMPPRLYLGSDRRPGFPYYEGVFLPDEKGRPTKIAPWNPMEGRTGYLLTTTGRINGAAAFFYPGVKDILAEKMRGDYYVVFPSLHEAMIHPVACVDAEEIRTSVQHINAIYGEEEMLSDRVFCYRRNRRLLQLL</sequence>
<dbReference type="Pfam" id="PF18941">
    <property type="entry name" value="DUF5688"/>
    <property type="match status" value="1"/>
</dbReference>
<name>A0A7G9FWR9_9FIRM</name>